<gene>
    <name evidence="1" type="ORF">ALC62_15445</name>
</gene>
<name>A0A151I786_9HYME</name>
<feature type="non-terminal residue" evidence="1">
    <location>
        <position position="1"/>
    </location>
</feature>
<dbReference type="AlphaFoldDB" id="A0A151I786"/>
<dbReference type="Proteomes" id="UP000078542">
    <property type="component" value="Unassembled WGS sequence"/>
</dbReference>
<evidence type="ECO:0000313" key="2">
    <source>
        <dbReference type="Proteomes" id="UP000078542"/>
    </source>
</evidence>
<protein>
    <submittedName>
        <fullName evidence="1">Uncharacterized protein</fullName>
    </submittedName>
</protein>
<reference evidence="1 2" key="1">
    <citation type="submission" date="2016-03" db="EMBL/GenBank/DDBJ databases">
        <title>Cyphomyrmex costatus WGS genome.</title>
        <authorList>
            <person name="Nygaard S."/>
            <person name="Hu H."/>
            <person name="Boomsma J."/>
            <person name="Zhang G."/>
        </authorList>
    </citation>
    <scope>NUCLEOTIDE SEQUENCE [LARGE SCALE GENOMIC DNA]</scope>
    <source>
        <strain evidence="1">MS0001</strain>
        <tissue evidence="1">Whole body</tissue>
    </source>
</reference>
<evidence type="ECO:0000313" key="1">
    <source>
        <dbReference type="EMBL" id="KYM93950.1"/>
    </source>
</evidence>
<organism evidence="1 2">
    <name type="scientific">Cyphomyrmex costatus</name>
    <dbReference type="NCBI Taxonomy" id="456900"/>
    <lineage>
        <taxon>Eukaryota</taxon>
        <taxon>Metazoa</taxon>
        <taxon>Ecdysozoa</taxon>
        <taxon>Arthropoda</taxon>
        <taxon>Hexapoda</taxon>
        <taxon>Insecta</taxon>
        <taxon>Pterygota</taxon>
        <taxon>Neoptera</taxon>
        <taxon>Endopterygota</taxon>
        <taxon>Hymenoptera</taxon>
        <taxon>Apocrita</taxon>
        <taxon>Aculeata</taxon>
        <taxon>Formicoidea</taxon>
        <taxon>Formicidae</taxon>
        <taxon>Myrmicinae</taxon>
        <taxon>Cyphomyrmex</taxon>
    </lineage>
</organism>
<accession>A0A151I786</accession>
<keyword evidence="2" id="KW-1185">Reference proteome</keyword>
<dbReference type="EMBL" id="KQ978448">
    <property type="protein sequence ID" value="KYM93950.1"/>
    <property type="molecule type" value="Genomic_DNA"/>
</dbReference>
<proteinExistence type="predicted"/>
<sequence>RKMQGDREERRKRRRERRSGCPWILADRRPPAVNDLTTLLYPAPLRSLPSLRFASPHLASPRLAWPRRYPARFPPAAAATTATSSFLQRVSSFRRKLLANLG</sequence>